<dbReference type="PANTHER" id="PTHR30244">
    <property type="entry name" value="TRANSAMINASE"/>
    <property type="match status" value="1"/>
</dbReference>
<dbReference type="Pfam" id="PF01041">
    <property type="entry name" value="DegT_DnrJ_EryC1"/>
    <property type="match status" value="1"/>
</dbReference>
<dbReference type="GO" id="GO:0008483">
    <property type="term" value="F:transaminase activity"/>
    <property type="evidence" value="ECO:0007669"/>
    <property type="project" value="TreeGrafter"/>
</dbReference>
<dbReference type="GO" id="GO:0030170">
    <property type="term" value="F:pyridoxal phosphate binding"/>
    <property type="evidence" value="ECO:0007669"/>
    <property type="project" value="TreeGrafter"/>
</dbReference>
<dbReference type="AlphaFoldDB" id="X0WQW9"/>
<proteinExistence type="predicted"/>
<sequence length="256" mass="28412">LTQGGRVADFEQALSDYTGARFAVAVNSGTSALHIACLAAAIKKGDEVITSPITFVASANCAVYCGAVPVFADIDNMTYNILFVEIERKITERAKAIIPVHFAGQSCDMETISRIVRRAEKKYGHKIFIIEDASHALGSRYKGTNVGSCTYSDMAVMSFHPVKHITTGEGGAVLTNDESLYKKLKRLRSHGITNTPGEFVYNELAFQRSASKNQPLVNPWYYEQVDLGYNYRITNIQCALGLSQLKKLNKFRERRR</sequence>
<protein>
    <submittedName>
        <fullName evidence="1">Uncharacterized protein</fullName>
    </submittedName>
</protein>
<dbReference type="PANTHER" id="PTHR30244:SF34">
    <property type="entry name" value="DTDP-4-AMINO-4,6-DIDEOXYGALACTOSE TRANSAMINASE"/>
    <property type="match status" value="1"/>
</dbReference>
<dbReference type="EMBL" id="BARS01037378">
    <property type="protein sequence ID" value="GAG25602.1"/>
    <property type="molecule type" value="Genomic_DNA"/>
</dbReference>
<dbReference type="InterPro" id="IPR000653">
    <property type="entry name" value="DegT/StrS_aminotransferase"/>
</dbReference>
<evidence type="ECO:0000313" key="1">
    <source>
        <dbReference type="EMBL" id="GAG25602.1"/>
    </source>
</evidence>
<dbReference type="InterPro" id="IPR015424">
    <property type="entry name" value="PyrdxlP-dep_Trfase"/>
</dbReference>
<dbReference type="Gene3D" id="3.40.640.10">
    <property type="entry name" value="Type I PLP-dependent aspartate aminotransferase-like (Major domain)"/>
    <property type="match status" value="1"/>
</dbReference>
<comment type="caution">
    <text evidence="1">The sequence shown here is derived from an EMBL/GenBank/DDBJ whole genome shotgun (WGS) entry which is preliminary data.</text>
</comment>
<dbReference type="GO" id="GO:0000271">
    <property type="term" value="P:polysaccharide biosynthetic process"/>
    <property type="evidence" value="ECO:0007669"/>
    <property type="project" value="TreeGrafter"/>
</dbReference>
<dbReference type="SUPFAM" id="SSF53383">
    <property type="entry name" value="PLP-dependent transferases"/>
    <property type="match status" value="1"/>
</dbReference>
<feature type="non-terminal residue" evidence="1">
    <location>
        <position position="256"/>
    </location>
</feature>
<accession>X0WQW9</accession>
<name>X0WQW9_9ZZZZ</name>
<organism evidence="1">
    <name type="scientific">marine sediment metagenome</name>
    <dbReference type="NCBI Taxonomy" id="412755"/>
    <lineage>
        <taxon>unclassified sequences</taxon>
        <taxon>metagenomes</taxon>
        <taxon>ecological metagenomes</taxon>
    </lineage>
</organism>
<feature type="non-terminal residue" evidence="1">
    <location>
        <position position="1"/>
    </location>
</feature>
<gene>
    <name evidence="1" type="ORF">S01H1_57324</name>
</gene>
<dbReference type="InterPro" id="IPR015421">
    <property type="entry name" value="PyrdxlP-dep_Trfase_major"/>
</dbReference>
<dbReference type="CDD" id="cd00616">
    <property type="entry name" value="AHBA_syn"/>
    <property type="match status" value="1"/>
</dbReference>
<reference evidence="1" key="1">
    <citation type="journal article" date="2014" name="Front. Microbiol.">
        <title>High frequency of phylogenetically diverse reductive dehalogenase-homologous genes in deep subseafloor sedimentary metagenomes.</title>
        <authorList>
            <person name="Kawai M."/>
            <person name="Futagami T."/>
            <person name="Toyoda A."/>
            <person name="Takaki Y."/>
            <person name="Nishi S."/>
            <person name="Hori S."/>
            <person name="Arai W."/>
            <person name="Tsubouchi T."/>
            <person name="Morono Y."/>
            <person name="Uchiyama I."/>
            <person name="Ito T."/>
            <person name="Fujiyama A."/>
            <person name="Inagaki F."/>
            <person name="Takami H."/>
        </authorList>
    </citation>
    <scope>NUCLEOTIDE SEQUENCE</scope>
    <source>
        <strain evidence="1">Expedition CK06-06</strain>
    </source>
</reference>